<dbReference type="SMART" id="SM00895">
    <property type="entry name" value="FCD"/>
    <property type="match status" value="1"/>
</dbReference>
<evidence type="ECO:0000259" key="4">
    <source>
        <dbReference type="PROSITE" id="PS50949"/>
    </source>
</evidence>
<reference evidence="5 6" key="1">
    <citation type="submission" date="2017-03" db="EMBL/GenBank/DDBJ databases">
        <authorList>
            <person name="Afonso C.L."/>
            <person name="Miller P.J."/>
            <person name="Scott M.A."/>
            <person name="Spackman E."/>
            <person name="Goraichik I."/>
            <person name="Dimitrov K.M."/>
            <person name="Suarez D.L."/>
            <person name="Swayne D.E."/>
        </authorList>
    </citation>
    <scope>NUCLEOTIDE SEQUENCE [LARGE SCALE GENOMIC DNA]</scope>
    <source>
        <strain evidence="5 6">CECT 7450</strain>
    </source>
</reference>
<dbReference type="InterPro" id="IPR036390">
    <property type="entry name" value="WH_DNA-bd_sf"/>
</dbReference>
<evidence type="ECO:0000256" key="1">
    <source>
        <dbReference type="ARBA" id="ARBA00023015"/>
    </source>
</evidence>
<keyword evidence="1" id="KW-0805">Transcription regulation</keyword>
<dbReference type="InterPro" id="IPR008920">
    <property type="entry name" value="TF_FadR/GntR_C"/>
</dbReference>
<dbReference type="InterPro" id="IPR036388">
    <property type="entry name" value="WH-like_DNA-bd_sf"/>
</dbReference>
<evidence type="ECO:0000313" key="6">
    <source>
        <dbReference type="Proteomes" id="UP000193061"/>
    </source>
</evidence>
<dbReference type="SMART" id="SM00345">
    <property type="entry name" value="HTH_GNTR"/>
    <property type="match status" value="1"/>
</dbReference>
<dbReference type="PANTHER" id="PTHR43537">
    <property type="entry name" value="TRANSCRIPTIONAL REGULATOR, GNTR FAMILY"/>
    <property type="match status" value="1"/>
</dbReference>
<evidence type="ECO:0000256" key="2">
    <source>
        <dbReference type="ARBA" id="ARBA00023125"/>
    </source>
</evidence>
<evidence type="ECO:0000256" key="3">
    <source>
        <dbReference type="ARBA" id="ARBA00023163"/>
    </source>
</evidence>
<proteinExistence type="predicted"/>
<dbReference type="PROSITE" id="PS50949">
    <property type="entry name" value="HTH_GNTR"/>
    <property type="match status" value="1"/>
</dbReference>
<dbReference type="SUPFAM" id="SSF48008">
    <property type="entry name" value="GntR ligand-binding domain-like"/>
    <property type="match status" value="1"/>
</dbReference>
<dbReference type="Gene3D" id="1.10.10.10">
    <property type="entry name" value="Winged helix-like DNA-binding domain superfamily/Winged helix DNA-binding domain"/>
    <property type="match status" value="1"/>
</dbReference>
<dbReference type="SUPFAM" id="SSF46785">
    <property type="entry name" value="Winged helix' DNA-binding domain"/>
    <property type="match status" value="1"/>
</dbReference>
<dbReference type="Pfam" id="PF07729">
    <property type="entry name" value="FCD"/>
    <property type="match status" value="1"/>
</dbReference>
<dbReference type="Gene3D" id="1.20.120.530">
    <property type="entry name" value="GntR ligand-binding domain-like"/>
    <property type="match status" value="1"/>
</dbReference>
<dbReference type="InterPro" id="IPR000524">
    <property type="entry name" value="Tscrpt_reg_HTH_GntR"/>
</dbReference>
<dbReference type="InterPro" id="IPR011711">
    <property type="entry name" value="GntR_C"/>
</dbReference>
<accession>A0A1X6ZN25</accession>
<sequence>MTDIQDKKSDQIARALCEKIIRGELQPGEKLRQIAVSREYGVSHATVREAMLQLAAQGLTIVLPRRGMCVAPLDRNAADELKVMRQALEPVALAHSIPNLTKAQIAKADKIRLACDAAESALDWEEANRMFHMAIISGCAMPRLTEEISNLQLLYARHFLAKHASNWKRRSDPDHLAIILAIKDRDTHRATAVLHRHLARLS</sequence>
<dbReference type="Pfam" id="PF00392">
    <property type="entry name" value="GntR"/>
    <property type="match status" value="1"/>
</dbReference>
<dbReference type="AlphaFoldDB" id="A0A1X6ZN25"/>
<dbReference type="CDD" id="cd07377">
    <property type="entry name" value="WHTH_GntR"/>
    <property type="match status" value="1"/>
</dbReference>
<protein>
    <submittedName>
        <fullName evidence="5">HTH-type transcriptional repressor CsiR</fullName>
    </submittedName>
</protein>
<dbReference type="OrthoDB" id="9788098at2"/>
<dbReference type="GO" id="GO:0003677">
    <property type="term" value="F:DNA binding"/>
    <property type="evidence" value="ECO:0007669"/>
    <property type="project" value="UniProtKB-KW"/>
</dbReference>
<keyword evidence="6" id="KW-1185">Reference proteome</keyword>
<dbReference type="RefSeq" id="WP_085806518.1">
    <property type="nucleotide sequence ID" value="NZ_FWFX01000009.1"/>
</dbReference>
<organism evidence="5 6">
    <name type="scientific">Roseovarius albus</name>
    <dbReference type="NCBI Taxonomy" id="1247867"/>
    <lineage>
        <taxon>Bacteria</taxon>
        <taxon>Pseudomonadati</taxon>
        <taxon>Pseudomonadota</taxon>
        <taxon>Alphaproteobacteria</taxon>
        <taxon>Rhodobacterales</taxon>
        <taxon>Roseobacteraceae</taxon>
        <taxon>Roseovarius</taxon>
    </lineage>
</organism>
<dbReference type="GO" id="GO:0003700">
    <property type="term" value="F:DNA-binding transcription factor activity"/>
    <property type="evidence" value="ECO:0007669"/>
    <property type="project" value="InterPro"/>
</dbReference>
<feature type="domain" description="HTH gntR-type" evidence="4">
    <location>
        <begin position="6"/>
        <end position="73"/>
    </location>
</feature>
<name>A0A1X6ZN25_9RHOB</name>
<keyword evidence="2" id="KW-0238">DNA-binding</keyword>
<keyword evidence="3" id="KW-0804">Transcription</keyword>
<gene>
    <name evidence="5" type="primary">csiR_1</name>
    <name evidence="5" type="ORF">ROA7450_02900</name>
</gene>
<dbReference type="Proteomes" id="UP000193061">
    <property type="component" value="Unassembled WGS sequence"/>
</dbReference>
<dbReference type="EMBL" id="FWFX01000009">
    <property type="protein sequence ID" value="SLN56095.1"/>
    <property type="molecule type" value="Genomic_DNA"/>
</dbReference>
<evidence type="ECO:0000313" key="5">
    <source>
        <dbReference type="EMBL" id="SLN56095.1"/>
    </source>
</evidence>
<dbReference type="PANTHER" id="PTHR43537:SF49">
    <property type="entry name" value="TRANSCRIPTIONAL REGULATORY PROTEIN"/>
    <property type="match status" value="1"/>
</dbReference>